<evidence type="ECO:0000256" key="9">
    <source>
        <dbReference type="SAM" id="MobiDB-lite"/>
    </source>
</evidence>
<organism evidence="11 12">
    <name type="scientific">Camellia sinensis var. sinensis</name>
    <name type="common">China tea</name>
    <dbReference type="NCBI Taxonomy" id="542762"/>
    <lineage>
        <taxon>Eukaryota</taxon>
        <taxon>Viridiplantae</taxon>
        <taxon>Streptophyta</taxon>
        <taxon>Embryophyta</taxon>
        <taxon>Tracheophyta</taxon>
        <taxon>Spermatophyta</taxon>
        <taxon>Magnoliopsida</taxon>
        <taxon>eudicotyledons</taxon>
        <taxon>Gunneridae</taxon>
        <taxon>Pentapetalae</taxon>
        <taxon>asterids</taxon>
        <taxon>Ericales</taxon>
        <taxon>Theaceae</taxon>
        <taxon>Camellia</taxon>
    </lineage>
</organism>
<keyword evidence="12" id="KW-1185">Reference proteome</keyword>
<dbReference type="InterPro" id="IPR002921">
    <property type="entry name" value="Fungal_lipase-type"/>
</dbReference>
<dbReference type="PANTHER" id="PTHR31403">
    <property type="entry name" value="PHOSPHOLIPASE A1-IBETA2, CHLOROPLASTIC"/>
    <property type="match status" value="1"/>
</dbReference>
<evidence type="ECO:0000256" key="4">
    <source>
        <dbReference type="ARBA" id="ARBA00022640"/>
    </source>
</evidence>
<dbReference type="Pfam" id="PF01764">
    <property type="entry name" value="Lipase_3"/>
    <property type="match status" value="1"/>
</dbReference>
<evidence type="ECO:0000256" key="8">
    <source>
        <dbReference type="ARBA" id="ARBA00023098"/>
    </source>
</evidence>
<dbReference type="GO" id="GO:0008970">
    <property type="term" value="F:phospholipase A1 activity"/>
    <property type="evidence" value="ECO:0007669"/>
    <property type="project" value="UniProtKB-ARBA"/>
</dbReference>
<dbReference type="GO" id="GO:0047714">
    <property type="term" value="F:galactolipase activity"/>
    <property type="evidence" value="ECO:0007669"/>
    <property type="project" value="UniProtKB-ARBA"/>
</dbReference>
<evidence type="ECO:0000256" key="7">
    <source>
        <dbReference type="ARBA" id="ARBA00022963"/>
    </source>
</evidence>
<evidence type="ECO:0000256" key="2">
    <source>
        <dbReference type="ARBA" id="ARBA00010701"/>
    </source>
</evidence>
<accession>A0A4S4E7Z3</accession>
<keyword evidence="7" id="KW-0442">Lipid degradation</keyword>
<keyword evidence="8" id="KW-0443">Lipid metabolism</keyword>
<dbReference type="GO" id="GO:0009507">
    <property type="term" value="C:chloroplast"/>
    <property type="evidence" value="ECO:0007669"/>
    <property type="project" value="UniProtKB-SubCell"/>
</dbReference>
<evidence type="ECO:0000313" key="12">
    <source>
        <dbReference type="Proteomes" id="UP000306102"/>
    </source>
</evidence>
<dbReference type="SUPFAM" id="SSF53474">
    <property type="entry name" value="alpha/beta-Hydrolases"/>
    <property type="match status" value="1"/>
</dbReference>
<evidence type="ECO:0000256" key="5">
    <source>
        <dbReference type="ARBA" id="ARBA00022801"/>
    </source>
</evidence>
<keyword evidence="4" id="KW-0934">Plastid</keyword>
<dbReference type="PANTHER" id="PTHR31403:SF53">
    <property type="entry name" value="PHOSPHOLIPASE A1-IGAMMA2, CHLOROPLASTIC-LIKE"/>
    <property type="match status" value="1"/>
</dbReference>
<dbReference type="Proteomes" id="UP000306102">
    <property type="component" value="Unassembled WGS sequence"/>
</dbReference>
<keyword evidence="5" id="KW-0378">Hydrolase</keyword>
<protein>
    <recommendedName>
        <fullName evidence="10">Fungal lipase-type domain-containing protein</fullName>
    </recommendedName>
</protein>
<dbReference type="STRING" id="542762.A0A4S4E7Z3"/>
<evidence type="ECO:0000259" key="10">
    <source>
        <dbReference type="Pfam" id="PF01764"/>
    </source>
</evidence>
<comment type="similarity">
    <text evidence="2">Belongs to the AB hydrolase superfamily. Lipase family.</text>
</comment>
<feature type="compositionally biased region" description="Basic residues" evidence="9">
    <location>
        <begin position="13"/>
        <end position="24"/>
    </location>
</feature>
<evidence type="ECO:0000313" key="11">
    <source>
        <dbReference type="EMBL" id="THG12183.1"/>
    </source>
</evidence>
<comment type="caution">
    <text evidence="11">The sequence shown here is derived from an EMBL/GenBank/DDBJ whole genome shotgun (WGS) entry which is preliminary data.</text>
</comment>
<dbReference type="InterPro" id="IPR029058">
    <property type="entry name" value="AB_hydrolase_fold"/>
</dbReference>
<feature type="region of interest" description="Disordered" evidence="9">
    <location>
        <begin position="1"/>
        <end position="40"/>
    </location>
</feature>
<comment type="subcellular location">
    <subcellularLocation>
        <location evidence="1">Plastid</location>
        <location evidence="1">Chloroplast</location>
    </subcellularLocation>
</comment>
<dbReference type="EMBL" id="SDRB02006742">
    <property type="protein sequence ID" value="THG12183.1"/>
    <property type="molecule type" value="Genomic_DNA"/>
</dbReference>
<proteinExistence type="inferred from homology"/>
<keyword evidence="6" id="KW-0809">Transit peptide</keyword>
<reference evidence="11 12" key="1">
    <citation type="journal article" date="2018" name="Proc. Natl. Acad. Sci. U.S.A.">
        <title>Draft genome sequence of Camellia sinensis var. sinensis provides insights into the evolution of the tea genome and tea quality.</title>
        <authorList>
            <person name="Wei C."/>
            <person name="Yang H."/>
            <person name="Wang S."/>
            <person name="Zhao J."/>
            <person name="Liu C."/>
            <person name="Gao L."/>
            <person name="Xia E."/>
            <person name="Lu Y."/>
            <person name="Tai Y."/>
            <person name="She G."/>
            <person name="Sun J."/>
            <person name="Cao H."/>
            <person name="Tong W."/>
            <person name="Gao Q."/>
            <person name="Li Y."/>
            <person name="Deng W."/>
            <person name="Jiang X."/>
            <person name="Wang W."/>
            <person name="Chen Q."/>
            <person name="Zhang S."/>
            <person name="Li H."/>
            <person name="Wu J."/>
            <person name="Wang P."/>
            <person name="Li P."/>
            <person name="Shi C."/>
            <person name="Zheng F."/>
            <person name="Jian J."/>
            <person name="Huang B."/>
            <person name="Shan D."/>
            <person name="Shi M."/>
            <person name="Fang C."/>
            <person name="Yue Y."/>
            <person name="Li F."/>
            <person name="Li D."/>
            <person name="Wei S."/>
            <person name="Han B."/>
            <person name="Jiang C."/>
            <person name="Yin Y."/>
            <person name="Xia T."/>
            <person name="Zhang Z."/>
            <person name="Bennetzen J.L."/>
            <person name="Zhao S."/>
            <person name="Wan X."/>
        </authorList>
    </citation>
    <scope>NUCLEOTIDE SEQUENCE [LARGE SCALE GENOMIC DNA]</scope>
    <source>
        <strain evidence="12">cv. Shuchazao</strain>
        <tissue evidence="11">Leaf</tissue>
    </source>
</reference>
<keyword evidence="3" id="KW-0150">Chloroplast</keyword>
<dbReference type="Gene3D" id="3.40.50.1820">
    <property type="entry name" value="alpha/beta hydrolase"/>
    <property type="match status" value="1"/>
</dbReference>
<dbReference type="CDD" id="cd00519">
    <property type="entry name" value="Lipase_3"/>
    <property type="match status" value="1"/>
</dbReference>
<dbReference type="FunFam" id="3.40.50.1820:FF:000065">
    <property type="entry name" value="Phospholipase A1-II 3"/>
    <property type="match status" value="1"/>
</dbReference>
<dbReference type="AlphaFoldDB" id="A0A4S4E7Z3"/>
<feature type="domain" description="Fungal lipase-type" evidence="10">
    <location>
        <begin position="218"/>
        <end position="375"/>
    </location>
</feature>
<evidence type="ECO:0000256" key="1">
    <source>
        <dbReference type="ARBA" id="ARBA00004229"/>
    </source>
</evidence>
<evidence type="ECO:0000256" key="6">
    <source>
        <dbReference type="ARBA" id="ARBA00022946"/>
    </source>
</evidence>
<sequence>MAIPLSKMGMPIKRGHSGTFRSKKPITTPNSDRKWTSLGLSRRGDTTRMPIISGVASRNDSTIAVSDLEKEKKNGYLGGEELIAETPNRRLADSWEEIHGQHDWDGMLDPIDPLLRSELIRYGEMAQACYDAFDSDPYSKYCGSCKTEPSKFFQYLGYKQYGYEVTRYNYASYNVNLPFLFKKTLSPNGWRPSANWIGYVAVSNDETSAYLGRRDITIAWRGTETKLEWIADFTDYLKSVSHEKIPSPDSRVKAEAGFIQVYTDKDITCKFCKYSAREQILAEVKRLIQKYADEELSITITGHSLGSALATINAYDIAETGVDVMDNGRVAPICVYSFSGPRVGNDRFKERLEELGVKVLRVRNVHDKVPKVPGIFFNEQVPPMMQQVGEMLPWCYSHVGVEIALNHKWSHFLKEKSDLACYHNLEALLHLLDGYRGKGQKIVRTDKRDLALVNKSCGFLKDHLLIPPNWWQTENRGLVENPTGFWNQTERHDLEAHLQLEDVQHYLWPLGLGV</sequence>
<dbReference type="GO" id="GO:0016042">
    <property type="term" value="P:lipid catabolic process"/>
    <property type="evidence" value="ECO:0007669"/>
    <property type="project" value="UniProtKB-KW"/>
</dbReference>
<gene>
    <name evidence="11" type="ORF">TEA_024339</name>
</gene>
<name>A0A4S4E7Z3_CAMSN</name>
<evidence type="ECO:0000256" key="3">
    <source>
        <dbReference type="ARBA" id="ARBA00022528"/>
    </source>
</evidence>